<dbReference type="AlphaFoldDB" id="A0A671XZ49"/>
<feature type="coiled-coil region" evidence="3">
    <location>
        <begin position="298"/>
        <end position="327"/>
    </location>
</feature>
<dbReference type="Pfam" id="PF00155">
    <property type="entry name" value="Aminotran_1_2"/>
    <property type="match status" value="1"/>
</dbReference>
<feature type="domain" description="Aminotransferase class I/classII large" evidence="5">
    <location>
        <begin position="473"/>
        <end position="843"/>
    </location>
</feature>
<dbReference type="PANTHER" id="PTHR43795:SF17">
    <property type="entry name" value="1-AMINOCYCLOPROPANE-1-CARBOXYLATE SYNTHASE-LIKE PROTEIN 1"/>
    <property type="match status" value="1"/>
</dbReference>
<feature type="compositionally biased region" description="Low complexity" evidence="4">
    <location>
        <begin position="221"/>
        <end position="233"/>
    </location>
</feature>
<feature type="region of interest" description="Disordered" evidence="4">
    <location>
        <begin position="854"/>
        <end position="906"/>
    </location>
</feature>
<proteinExistence type="inferred from homology"/>
<evidence type="ECO:0000313" key="7">
    <source>
        <dbReference type="Ensembl" id="ENSSAUP00010056200.1"/>
    </source>
</evidence>
<dbReference type="OMA" id="SYHHQFT"/>
<comment type="similarity">
    <text evidence="1">Belongs to the class-I pyridoxal-phosphate-dependent aminotransferase family.</text>
</comment>
<dbReference type="InterPro" id="IPR050478">
    <property type="entry name" value="Ethylene_sulfur-biosynth"/>
</dbReference>
<sequence length="1010" mass="112287">MDFRGRRHERGSNWTDPEIVELLQLWSDESVQIELESSLRNQRVFDRIAHILREKGIYRTGDQCREKIKKMKLEYRRIKDNYKMRSWKFYDVMDRVLANRPAITYSSLGGAVIAQQVFQSPGGSEPYVQGVPAGSFGPLSAGGFLFGQPPKAGEQLDIKCEDVDESMLNSGVAPPEMYYGSGDDQETDGQSLLGPEDQLGRGESSTNARISPSGFSDLNIASSATGAAQTAGGPMPHDTPEQPRKDGFHPPTFERQKKRRRGGKASSGFGGGSQGRLDKALASFLNWQQSAEERLLSLEEARMEREFQAEERREQREERRAEQERQHELRLFRMLTGALVAARQRAPAAETQPADPSFSPPAHLSASLMTTAAASLSSSLSQPPSEAPAAQAVSTQETIKSTLPSSAKPRERSLDVLATARCVETPGPSVYLSNRGNSIRQQQGILQEGFAQYGADKYHDTDNPGGIINMGTSENKLCYDLLHKRLTKPDMLLIDPSLLQYSDWRGHTFLREEVAKFLTNYCRSPNPLKADSVVVMNGCGSLFSCIAAVICDPKDAILIPTPFYGVITEDLDLYSEVKLFHVPLDCEADSKDSRPFHLTVEKLEEGLKRAKLEGLIIRAVILVNPHNPLAEIYTPKEMIAFLEFAKRNELHAIVDEVYMLTVFDESVTFHSVLSVDSLPDPQRTHVMWGMSKDFAMAGIRIGTLYTENRDLVEALAKLGPFHGISGTTQHQVARLLQDRDWINKDFLPENRCRLKAAHSYLTGELRGMGVPYLDRPAALYVWADLRKYLRESSFEEELSMWRCFLRHKVVLSCGQAFSCSTPGWFRMVFAVQQPHLQVGLKRIREALKEIEGKSTSADSIKEASKESKKSVKEDSADSDNAAIVNSTSSPQSKSSDQLKENDSPVPDTGSLAAEEFVLLDCQASKPAEGLGSLIGTLRHQIRSSDWLEKNTPELSAGEDPEILDVFKALLQRARNVSWMVTVENSRGNLASGWGSFHCSRGRSNEGLICE</sequence>
<feature type="compositionally biased region" description="Low complexity" evidence="4">
    <location>
        <begin position="343"/>
        <end position="354"/>
    </location>
</feature>
<dbReference type="InterPro" id="IPR004839">
    <property type="entry name" value="Aminotransferase_I/II_large"/>
</dbReference>
<evidence type="ECO:0000256" key="2">
    <source>
        <dbReference type="ARBA" id="ARBA00022898"/>
    </source>
</evidence>
<dbReference type="PROSITE" id="PS00105">
    <property type="entry name" value="AA_TRANSFER_CLASS_1"/>
    <property type="match status" value="1"/>
</dbReference>
<reference evidence="7" key="2">
    <citation type="submission" date="2025-08" db="UniProtKB">
        <authorList>
            <consortium name="Ensembl"/>
        </authorList>
    </citation>
    <scope>IDENTIFICATION</scope>
</reference>
<dbReference type="GO" id="GO:0006520">
    <property type="term" value="P:amino acid metabolic process"/>
    <property type="evidence" value="ECO:0007669"/>
    <property type="project" value="TreeGrafter"/>
</dbReference>
<dbReference type="InterPro" id="IPR004838">
    <property type="entry name" value="NHTrfase_class1_PyrdxlP-BS"/>
</dbReference>
<organism evidence="7 8">
    <name type="scientific">Sparus aurata</name>
    <name type="common">Gilthead sea bream</name>
    <dbReference type="NCBI Taxonomy" id="8175"/>
    <lineage>
        <taxon>Eukaryota</taxon>
        <taxon>Metazoa</taxon>
        <taxon>Chordata</taxon>
        <taxon>Craniata</taxon>
        <taxon>Vertebrata</taxon>
        <taxon>Euteleostomi</taxon>
        <taxon>Actinopterygii</taxon>
        <taxon>Neopterygii</taxon>
        <taxon>Teleostei</taxon>
        <taxon>Neoteleostei</taxon>
        <taxon>Acanthomorphata</taxon>
        <taxon>Eupercaria</taxon>
        <taxon>Spariformes</taxon>
        <taxon>Sparidae</taxon>
        <taxon>Sparus</taxon>
    </lineage>
</organism>
<evidence type="ECO:0000256" key="4">
    <source>
        <dbReference type="SAM" id="MobiDB-lite"/>
    </source>
</evidence>
<dbReference type="GO" id="GO:0030170">
    <property type="term" value="F:pyridoxal phosphate binding"/>
    <property type="evidence" value="ECO:0007669"/>
    <property type="project" value="InterPro"/>
</dbReference>
<dbReference type="PANTHER" id="PTHR43795">
    <property type="entry name" value="BIFUNCTIONAL ASPARTATE AMINOTRANSFERASE AND GLUTAMATE/ASPARTATE-PREPHENATE AMINOTRANSFERASE-RELATED"/>
    <property type="match status" value="1"/>
</dbReference>
<dbReference type="InterPro" id="IPR044822">
    <property type="entry name" value="Myb_DNA-bind_4"/>
</dbReference>
<dbReference type="SUPFAM" id="SSF53383">
    <property type="entry name" value="PLP-dependent transferases"/>
    <property type="match status" value="1"/>
</dbReference>
<feature type="compositionally biased region" description="Low complexity" evidence="4">
    <location>
        <begin position="886"/>
        <end position="895"/>
    </location>
</feature>
<feature type="region of interest" description="Disordered" evidence="4">
    <location>
        <begin position="343"/>
        <end position="363"/>
    </location>
</feature>
<dbReference type="InterPro" id="IPR015421">
    <property type="entry name" value="PyrdxlP-dep_Trfase_major"/>
</dbReference>
<feature type="compositionally biased region" description="Basic and acidic residues" evidence="4">
    <location>
        <begin position="859"/>
        <end position="875"/>
    </location>
</feature>
<protein>
    <submittedName>
        <fullName evidence="7">1-aminocyclopropane-1-carboxylate synthase-like protein 1</fullName>
    </submittedName>
</protein>
<feature type="compositionally biased region" description="Low complexity" evidence="4">
    <location>
        <begin position="375"/>
        <end position="394"/>
    </location>
</feature>
<dbReference type="InterPro" id="IPR015422">
    <property type="entry name" value="PyrdxlP-dep_Trfase_small"/>
</dbReference>
<dbReference type="InterPro" id="IPR015424">
    <property type="entry name" value="PyrdxlP-dep_Trfase"/>
</dbReference>
<feature type="region of interest" description="Disordered" evidence="4">
    <location>
        <begin position="375"/>
        <end position="411"/>
    </location>
</feature>
<name>A0A671XZ49_SPAAU</name>
<keyword evidence="3" id="KW-0175">Coiled coil</keyword>
<dbReference type="Gene3D" id="3.90.1150.10">
    <property type="entry name" value="Aspartate Aminotransferase, domain 1"/>
    <property type="match status" value="1"/>
</dbReference>
<reference evidence="7" key="3">
    <citation type="submission" date="2025-09" db="UniProtKB">
        <authorList>
            <consortium name="Ensembl"/>
        </authorList>
    </citation>
    <scope>IDENTIFICATION</scope>
</reference>
<evidence type="ECO:0000259" key="6">
    <source>
        <dbReference type="Pfam" id="PF13837"/>
    </source>
</evidence>
<dbReference type="Gene3D" id="1.10.10.60">
    <property type="entry name" value="Homeodomain-like"/>
    <property type="match status" value="1"/>
</dbReference>
<keyword evidence="8" id="KW-1185">Reference proteome</keyword>
<dbReference type="Ensembl" id="ENSSAUT00010059043.1">
    <property type="protein sequence ID" value="ENSSAUP00010056200.1"/>
    <property type="gene ID" value="ENSSAUG00010023082.1"/>
</dbReference>
<keyword evidence="2" id="KW-0663">Pyridoxal phosphate</keyword>
<feature type="region of interest" description="Disordered" evidence="4">
    <location>
        <begin position="170"/>
        <end position="275"/>
    </location>
</feature>
<dbReference type="FunFam" id="1.10.10.60:FF:000032">
    <property type="entry name" value="Zinc finger and SCAN domain-containing 20"/>
    <property type="match status" value="1"/>
</dbReference>
<dbReference type="GeneTree" id="ENSGT00940000164760"/>
<dbReference type="PRINTS" id="PR00753">
    <property type="entry name" value="ACCSYNTHASE"/>
</dbReference>
<evidence type="ECO:0000256" key="1">
    <source>
        <dbReference type="ARBA" id="ARBA00007441"/>
    </source>
</evidence>
<feature type="compositionally biased region" description="Polar residues" evidence="4">
    <location>
        <begin position="203"/>
        <end position="220"/>
    </location>
</feature>
<dbReference type="InParanoid" id="A0A671XZ49"/>
<feature type="compositionally biased region" description="Polar residues" evidence="4">
    <location>
        <begin position="395"/>
        <end position="405"/>
    </location>
</feature>
<evidence type="ECO:0000313" key="8">
    <source>
        <dbReference type="Proteomes" id="UP000472265"/>
    </source>
</evidence>
<accession>A0A671XZ49</accession>
<evidence type="ECO:0000256" key="3">
    <source>
        <dbReference type="SAM" id="Coils"/>
    </source>
</evidence>
<dbReference type="FunCoup" id="A0A671XZ49">
    <property type="interactions" value="49"/>
</dbReference>
<dbReference type="Proteomes" id="UP000472265">
    <property type="component" value="Chromosome 8"/>
</dbReference>
<gene>
    <name evidence="7" type="primary">accs</name>
</gene>
<feature type="compositionally biased region" description="Basic and acidic residues" evidence="4">
    <location>
        <begin position="238"/>
        <end position="255"/>
    </location>
</feature>
<reference evidence="7" key="1">
    <citation type="submission" date="2021-04" db="EMBL/GenBank/DDBJ databases">
        <authorList>
            <consortium name="Wellcome Sanger Institute Data Sharing"/>
        </authorList>
    </citation>
    <scope>NUCLEOTIDE SEQUENCE [LARGE SCALE GENOMIC DNA]</scope>
</reference>
<feature type="domain" description="Myb/SANT-like DNA-binding" evidence="6">
    <location>
        <begin position="12"/>
        <end position="95"/>
    </location>
</feature>
<dbReference type="CDD" id="cd00609">
    <property type="entry name" value="AAT_like"/>
    <property type="match status" value="1"/>
</dbReference>
<dbReference type="Gene3D" id="3.40.640.10">
    <property type="entry name" value="Type I PLP-dependent aspartate aminotransferase-like (Major domain)"/>
    <property type="match status" value="1"/>
</dbReference>
<evidence type="ECO:0000259" key="5">
    <source>
        <dbReference type="Pfam" id="PF00155"/>
    </source>
</evidence>
<dbReference type="GO" id="GO:0008483">
    <property type="term" value="F:transaminase activity"/>
    <property type="evidence" value="ECO:0007669"/>
    <property type="project" value="TreeGrafter"/>
</dbReference>
<dbReference type="Pfam" id="PF13837">
    <property type="entry name" value="Myb_DNA-bind_4"/>
    <property type="match status" value="1"/>
</dbReference>